<keyword evidence="9 24" id="KW-0812">Transmembrane</keyword>
<feature type="compositionally biased region" description="Acidic residues" evidence="23">
    <location>
        <begin position="65"/>
        <end position="75"/>
    </location>
</feature>
<evidence type="ECO:0000256" key="8">
    <source>
        <dbReference type="ARBA" id="ARBA00022679"/>
    </source>
</evidence>
<evidence type="ECO:0000256" key="9">
    <source>
        <dbReference type="ARBA" id="ARBA00022692"/>
    </source>
</evidence>
<sequence length="428" mass="48479">MMTTSSTRVRAFVANFAMGIAIGFVLSYIYLGDSMNRAGNQIQAVRRSPESSGEHNHVDEHVVGDEFDPHDEETIDGVSGPKGDVKFHSGSEMHHQDEDVVAQAIKKKVRILCWILTGEQNHEKRAKHVKATWARRCNKYVFMSSKADDDLPAINLNVSEGRDYLWAKTKAAFKWAHDHELSEYDWFLKADDDTYVIVENLRYMLLPHNADEPVYFGCKFKPFTTQGYMSGGAGYVLSREALRKFVTEGLTDEKKCSTGHGGAEDAEMGKCLERIGVKAGDSRDGEGHHRFLPFVPEHHLIPGHVDPNFWFWRYIYYPMDQGQGCCSDHAISFHYVNPNLMYVLEYLIYHLRPYGINSRFVAADGAEVDRKSVNEKAVVSAAWNAAVLNMGADDVFRKTVNGSLRPESERSNDVNSERCHTPMCFCQF</sequence>
<dbReference type="GO" id="GO:0016263">
    <property type="term" value="F:glycoprotein-N-acetylgalactosamine 3-beta-galactosyltransferase activity"/>
    <property type="evidence" value="ECO:0007669"/>
    <property type="project" value="UniProtKB-EC"/>
</dbReference>
<feature type="region of interest" description="Disordered" evidence="23">
    <location>
        <begin position="62"/>
        <end position="81"/>
    </location>
</feature>
<evidence type="ECO:0000256" key="23">
    <source>
        <dbReference type="SAM" id="MobiDB-lite"/>
    </source>
</evidence>
<evidence type="ECO:0000256" key="17">
    <source>
        <dbReference type="ARBA" id="ARBA00023211"/>
    </source>
</evidence>
<dbReference type="WBParaSite" id="PSAMB.scaffold91size81377.g1602.t1">
    <property type="protein sequence ID" value="PSAMB.scaffold91size81377.g1602.t1"/>
    <property type="gene ID" value="PSAMB.scaffold91size81377.g1602"/>
</dbReference>
<evidence type="ECO:0000259" key="25">
    <source>
        <dbReference type="Pfam" id="PF02434"/>
    </source>
</evidence>
<keyword evidence="17" id="KW-0464">Manganese</keyword>
<dbReference type="AlphaFoldDB" id="A0A914XPU7"/>
<evidence type="ECO:0000256" key="5">
    <source>
        <dbReference type="ARBA" id="ARBA00011748"/>
    </source>
</evidence>
<dbReference type="GO" id="GO:0016020">
    <property type="term" value="C:membrane"/>
    <property type="evidence" value="ECO:0007669"/>
    <property type="project" value="UniProtKB-SubCell"/>
</dbReference>
<evidence type="ECO:0000256" key="15">
    <source>
        <dbReference type="ARBA" id="ARBA00023157"/>
    </source>
</evidence>
<comment type="similarity">
    <text evidence="4">Belongs to the glycosyltransferase 31 family. Beta3-Gal-T subfamily.</text>
</comment>
<evidence type="ECO:0000256" key="2">
    <source>
        <dbReference type="ARBA" id="ARBA00004606"/>
    </source>
</evidence>
<evidence type="ECO:0000256" key="19">
    <source>
        <dbReference type="ARBA" id="ARBA00041226"/>
    </source>
</evidence>
<dbReference type="PANTHER" id="PTHR23033">
    <property type="entry name" value="BETA1,3-GALACTOSYLTRANSFERASE"/>
    <property type="match status" value="1"/>
</dbReference>
<evidence type="ECO:0000256" key="24">
    <source>
        <dbReference type="SAM" id="Phobius"/>
    </source>
</evidence>
<evidence type="ECO:0000256" key="14">
    <source>
        <dbReference type="ARBA" id="ARBA00023136"/>
    </source>
</evidence>
<evidence type="ECO:0000256" key="18">
    <source>
        <dbReference type="ARBA" id="ARBA00040898"/>
    </source>
</evidence>
<dbReference type="FunFam" id="3.90.550.50:FF:000017">
    <property type="entry name" value="Glycoprotein-N-acetylgalactosamine 3-beta-galactosyltransferase 1"/>
    <property type="match status" value="1"/>
</dbReference>
<dbReference type="InterPro" id="IPR003378">
    <property type="entry name" value="Fringe-like_glycosylTrfase"/>
</dbReference>
<comment type="subcellular location">
    <subcellularLocation>
        <location evidence="2">Membrane</location>
        <topology evidence="2">Single-pass type II membrane protein</topology>
    </subcellularLocation>
</comment>
<dbReference type="EC" id="2.4.1.122" evidence="6"/>
<dbReference type="Proteomes" id="UP000887566">
    <property type="component" value="Unplaced"/>
</dbReference>
<evidence type="ECO:0000256" key="12">
    <source>
        <dbReference type="ARBA" id="ARBA00022968"/>
    </source>
</evidence>
<evidence type="ECO:0000256" key="1">
    <source>
        <dbReference type="ARBA" id="ARBA00001936"/>
    </source>
</evidence>
<dbReference type="PANTHER" id="PTHR23033:SF14">
    <property type="entry name" value="GLYCOPROTEIN-N-ACETYLGALACTOSAMINE 3-BETA-GALACTOSYLTRANSFERASE 1-RELATED"/>
    <property type="match status" value="1"/>
</dbReference>
<evidence type="ECO:0000256" key="10">
    <source>
        <dbReference type="ARBA" id="ARBA00022723"/>
    </source>
</evidence>
<evidence type="ECO:0000313" key="27">
    <source>
        <dbReference type="WBParaSite" id="PSAMB.scaffold91size81377.g1602.t1"/>
    </source>
</evidence>
<evidence type="ECO:0000256" key="21">
    <source>
        <dbReference type="ARBA" id="ARBA00043065"/>
    </source>
</evidence>
<feature type="domain" description="Fringe-like glycosyltransferase" evidence="25">
    <location>
        <begin position="111"/>
        <end position="279"/>
    </location>
</feature>
<protein>
    <recommendedName>
        <fullName evidence="18">Glycoprotein-N-acetylgalactosamine 3-beta-galactosyltransferase 1</fullName>
        <ecNumber evidence="6">2.4.1.122</ecNumber>
    </recommendedName>
    <alternativeName>
        <fullName evidence="20">Core 1 O-glycan T-synthase</fullName>
    </alternativeName>
    <alternativeName>
        <fullName evidence="21">Core 1 UDP-galactose:N-acetylgalactosamine-alpha-R beta 1,3-galactosyltransferase 1</fullName>
    </alternativeName>
    <alternativeName>
        <fullName evidence="19">Core 1 beta1,3-galactosyltransferase 1</fullName>
    </alternativeName>
</protein>
<dbReference type="Pfam" id="PF02434">
    <property type="entry name" value="Fringe"/>
    <property type="match status" value="1"/>
</dbReference>
<dbReference type="GO" id="GO:0030145">
    <property type="term" value="F:manganese ion binding"/>
    <property type="evidence" value="ECO:0007669"/>
    <property type="project" value="UniProtKB-ARBA"/>
</dbReference>
<organism evidence="26 27">
    <name type="scientific">Plectus sambesii</name>
    <dbReference type="NCBI Taxonomy" id="2011161"/>
    <lineage>
        <taxon>Eukaryota</taxon>
        <taxon>Metazoa</taxon>
        <taxon>Ecdysozoa</taxon>
        <taxon>Nematoda</taxon>
        <taxon>Chromadorea</taxon>
        <taxon>Plectida</taxon>
        <taxon>Plectina</taxon>
        <taxon>Plectoidea</taxon>
        <taxon>Plectidae</taxon>
        <taxon>Plectus</taxon>
    </lineage>
</organism>
<reference evidence="27" key="1">
    <citation type="submission" date="2022-11" db="UniProtKB">
        <authorList>
            <consortium name="WormBaseParasite"/>
        </authorList>
    </citation>
    <scope>IDENTIFICATION</scope>
</reference>
<evidence type="ECO:0000256" key="4">
    <source>
        <dbReference type="ARBA" id="ARBA00006462"/>
    </source>
</evidence>
<feature type="transmembrane region" description="Helical" evidence="24">
    <location>
        <begin position="12"/>
        <end position="31"/>
    </location>
</feature>
<evidence type="ECO:0000256" key="6">
    <source>
        <dbReference type="ARBA" id="ARBA00012557"/>
    </source>
</evidence>
<evidence type="ECO:0000256" key="13">
    <source>
        <dbReference type="ARBA" id="ARBA00022989"/>
    </source>
</evidence>
<keyword evidence="13 24" id="KW-1133">Transmembrane helix</keyword>
<keyword evidence="15" id="KW-1015">Disulfide bond</keyword>
<name>A0A914XPU7_9BILA</name>
<accession>A0A914XPU7</accession>
<comment type="subunit">
    <text evidence="5">Homodimer; disulfide-linked.</text>
</comment>
<keyword evidence="26" id="KW-1185">Reference proteome</keyword>
<evidence type="ECO:0000256" key="22">
    <source>
        <dbReference type="ARBA" id="ARBA00059245"/>
    </source>
</evidence>
<evidence type="ECO:0000256" key="3">
    <source>
        <dbReference type="ARBA" id="ARBA00004922"/>
    </source>
</evidence>
<keyword evidence="7" id="KW-0328">Glycosyltransferase</keyword>
<dbReference type="GO" id="GO:0000166">
    <property type="term" value="F:nucleotide binding"/>
    <property type="evidence" value="ECO:0007669"/>
    <property type="project" value="UniProtKB-KW"/>
</dbReference>
<comment type="cofactor">
    <cofactor evidence="1">
        <name>Mn(2+)</name>
        <dbReference type="ChEBI" id="CHEBI:29035"/>
    </cofactor>
</comment>
<dbReference type="Gene3D" id="3.90.550.50">
    <property type="match status" value="1"/>
</dbReference>
<keyword evidence="16" id="KW-0325">Glycoprotein</keyword>
<evidence type="ECO:0000313" key="26">
    <source>
        <dbReference type="Proteomes" id="UP000887566"/>
    </source>
</evidence>
<proteinExistence type="inferred from homology"/>
<dbReference type="InterPro" id="IPR026050">
    <property type="entry name" value="C1GALT1/C1GALT1_chp1"/>
</dbReference>
<evidence type="ECO:0000256" key="11">
    <source>
        <dbReference type="ARBA" id="ARBA00022741"/>
    </source>
</evidence>
<keyword evidence="11" id="KW-0547">Nucleotide-binding</keyword>
<evidence type="ECO:0000256" key="16">
    <source>
        <dbReference type="ARBA" id="ARBA00023180"/>
    </source>
</evidence>
<keyword evidence="8" id="KW-0808">Transferase</keyword>
<evidence type="ECO:0000256" key="20">
    <source>
        <dbReference type="ARBA" id="ARBA00042009"/>
    </source>
</evidence>
<keyword evidence="12" id="KW-0735">Signal-anchor</keyword>
<comment type="function">
    <text evidence="22">Glycosyltransferase that generates the core 1 O-glycan Gal-beta1-3GalNAc-alpha1-Ser/Thr (T antigen), which is a precursor for many extended O-glycans in glycoproteins.</text>
</comment>
<comment type="pathway">
    <text evidence="3">Protein modification; protein glycosylation.</text>
</comment>
<evidence type="ECO:0000256" key="7">
    <source>
        <dbReference type="ARBA" id="ARBA00022676"/>
    </source>
</evidence>
<keyword evidence="14 24" id="KW-0472">Membrane</keyword>
<keyword evidence="10" id="KW-0479">Metal-binding</keyword>